<feature type="domain" description="CBS" evidence="1">
    <location>
        <begin position="11"/>
        <end position="59"/>
    </location>
</feature>
<reference evidence="2" key="1">
    <citation type="journal article" date="2014" name="Int. J. Syst. Evol. Microbiol.">
        <title>Complete genome sequence of Corynebacterium casei LMG S-19264T (=DSM 44701T), isolated from a smear-ripened cheese.</title>
        <authorList>
            <consortium name="US DOE Joint Genome Institute (JGI-PGF)"/>
            <person name="Walter F."/>
            <person name="Albersmeier A."/>
            <person name="Kalinowski J."/>
            <person name="Ruckert C."/>
        </authorList>
    </citation>
    <scope>NUCLEOTIDE SEQUENCE</scope>
    <source>
        <strain evidence="2">JCM 19596</strain>
    </source>
</reference>
<evidence type="ECO:0000259" key="1">
    <source>
        <dbReference type="Pfam" id="PF00571"/>
    </source>
</evidence>
<dbReference type="InterPro" id="IPR000644">
    <property type="entry name" value="CBS_dom"/>
</dbReference>
<comment type="caution">
    <text evidence="2">The sequence shown here is derived from an EMBL/GenBank/DDBJ whole genome shotgun (WGS) entry which is preliminary data.</text>
</comment>
<organism evidence="2 3">
    <name type="scientific">Halocalculus aciditolerans</name>
    <dbReference type="NCBI Taxonomy" id="1383812"/>
    <lineage>
        <taxon>Archaea</taxon>
        <taxon>Methanobacteriati</taxon>
        <taxon>Methanobacteriota</taxon>
        <taxon>Stenosarchaea group</taxon>
        <taxon>Halobacteria</taxon>
        <taxon>Halobacteriales</taxon>
        <taxon>Halobacteriaceae</taxon>
        <taxon>Halocalculus</taxon>
    </lineage>
</organism>
<dbReference type="EMBL" id="BMPG01000003">
    <property type="protein sequence ID" value="GGL64349.1"/>
    <property type="molecule type" value="Genomic_DNA"/>
</dbReference>
<keyword evidence="3" id="KW-1185">Reference proteome</keyword>
<reference evidence="2" key="2">
    <citation type="submission" date="2020-09" db="EMBL/GenBank/DDBJ databases">
        <authorList>
            <person name="Sun Q."/>
            <person name="Ohkuma M."/>
        </authorList>
    </citation>
    <scope>NUCLEOTIDE SEQUENCE</scope>
    <source>
        <strain evidence="2">JCM 19596</strain>
    </source>
</reference>
<dbReference type="SUPFAM" id="SSF54631">
    <property type="entry name" value="CBS-domain pair"/>
    <property type="match status" value="1"/>
</dbReference>
<dbReference type="Proteomes" id="UP000607197">
    <property type="component" value="Unassembled WGS sequence"/>
</dbReference>
<accession>A0A830F595</accession>
<dbReference type="Pfam" id="PF00571">
    <property type="entry name" value="CBS"/>
    <property type="match status" value="1"/>
</dbReference>
<dbReference type="RefSeq" id="WP_188979054.1">
    <property type="nucleotide sequence ID" value="NZ_BMPG01000003.1"/>
</dbReference>
<dbReference type="OrthoDB" id="256166at2157"/>
<evidence type="ECO:0000313" key="3">
    <source>
        <dbReference type="Proteomes" id="UP000607197"/>
    </source>
</evidence>
<name>A0A830F595_9EURY</name>
<gene>
    <name evidence="2" type="ORF">GCM10009039_22790</name>
</gene>
<evidence type="ECO:0000313" key="2">
    <source>
        <dbReference type="EMBL" id="GGL64349.1"/>
    </source>
</evidence>
<dbReference type="InterPro" id="IPR046342">
    <property type="entry name" value="CBS_dom_sf"/>
</dbReference>
<protein>
    <recommendedName>
        <fullName evidence="1">CBS domain-containing protein</fullName>
    </recommendedName>
</protein>
<proteinExistence type="predicted"/>
<dbReference type="AlphaFoldDB" id="A0A830F595"/>
<dbReference type="Gene3D" id="3.10.580.10">
    <property type="entry name" value="CBS-domain"/>
    <property type="match status" value="1"/>
</dbReference>
<sequence>MPRDLYDCTAAELATHSVEHLDHNTPPRDAAAWLHETGYDAAPVYADNEPVGFIHKDDVTTDDDGDTLDDHLTPLTIHYMISGDTQFTDVLSALVEQPVYFLGGHNHVTGILTRADLNTAPARIYLFDRITYLEEHLRELILDTKPAWKDTPVTAAELDDIETRYEDAQAANVALDELHYAQFSTLETIVTSVDACWQTCGFSTKGSADSRLHAVTDLRNDVAHANLLVENTTSNDFLSSGRTTENLYDTLETIHNVLSNLQDAGYEPGATTARDAATLADPSTSLD</sequence>